<dbReference type="InterPro" id="IPR000160">
    <property type="entry name" value="GGDEF_dom"/>
</dbReference>
<evidence type="ECO:0000259" key="2">
    <source>
        <dbReference type="PROSITE" id="PS50883"/>
    </source>
</evidence>
<name>A0A2W4ZLT7_9CYAN</name>
<protein>
    <submittedName>
        <fullName evidence="4">GGDEF-domain containing protein</fullName>
    </submittedName>
</protein>
<dbReference type="CDD" id="cd01948">
    <property type="entry name" value="EAL"/>
    <property type="match status" value="1"/>
</dbReference>
<feature type="domain" description="EAL" evidence="2">
    <location>
        <begin position="301"/>
        <end position="555"/>
    </location>
</feature>
<dbReference type="PROSITE" id="PS50883">
    <property type="entry name" value="EAL"/>
    <property type="match status" value="1"/>
</dbReference>
<dbReference type="SMART" id="SM00052">
    <property type="entry name" value="EAL"/>
    <property type="match status" value="1"/>
</dbReference>
<dbReference type="SUPFAM" id="SSF141868">
    <property type="entry name" value="EAL domain-like"/>
    <property type="match status" value="1"/>
</dbReference>
<dbReference type="Pfam" id="PF00563">
    <property type="entry name" value="EAL"/>
    <property type="match status" value="1"/>
</dbReference>
<dbReference type="InterPro" id="IPR043128">
    <property type="entry name" value="Rev_trsase/Diguanyl_cyclase"/>
</dbReference>
<dbReference type="InterPro" id="IPR052155">
    <property type="entry name" value="Biofilm_reg_signaling"/>
</dbReference>
<dbReference type="FunFam" id="3.20.20.450:FF:000001">
    <property type="entry name" value="Cyclic di-GMP phosphodiesterase yahA"/>
    <property type="match status" value="1"/>
</dbReference>
<keyword evidence="1" id="KW-0472">Membrane</keyword>
<dbReference type="AlphaFoldDB" id="A0A2W4ZLT7"/>
<evidence type="ECO:0000313" key="4">
    <source>
        <dbReference type="EMBL" id="PZO59531.1"/>
    </source>
</evidence>
<keyword evidence="1" id="KW-1133">Transmembrane helix</keyword>
<evidence type="ECO:0000313" key="5">
    <source>
        <dbReference type="Proteomes" id="UP000249794"/>
    </source>
</evidence>
<dbReference type="Gene3D" id="3.30.70.270">
    <property type="match status" value="1"/>
</dbReference>
<proteinExistence type="predicted"/>
<evidence type="ECO:0000259" key="3">
    <source>
        <dbReference type="PROSITE" id="PS50887"/>
    </source>
</evidence>
<organism evidence="4 5">
    <name type="scientific">Phormidesmis priestleyi</name>
    <dbReference type="NCBI Taxonomy" id="268141"/>
    <lineage>
        <taxon>Bacteria</taxon>
        <taxon>Bacillati</taxon>
        <taxon>Cyanobacteriota</taxon>
        <taxon>Cyanophyceae</taxon>
        <taxon>Leptolyngbyales</taxon>
        <taxon>Leptolyngbyaceae</taxon>
        <taxon>Phormidesmis</taxon>
    </lineage>
</organism>
<keyword evidence="1" id="KW-0812">Transmembrane</keyword>
<sequence>MVVAFAGTHIPLLTLLFYFVNSTAVEADAKLQIVVVALLATLMGTGATLLALHSLLSPIGLTARALQSYRHQKLLPTLPTQYTDDAGVLMASTSQTLRQLDEFIQHVEDYDNLTGLPNRKLLKSQLQKEILEQQKQSSKQQIEFFIIDIDGFKDLNAVEGTDVGDRLLRAIAHRLLSYTGKSSCLARLGNDEFAFIQHPPIQQNPIQQHPIQHNPTLLTPDAVTLQTTAQTLLNLIAQPYAEINPDICITANIGIAAYPTDGESADSLIANAYTALQQAKQGGRGRYQFYSAELTEALQKRLKLANDLRLAIEKDQLLLHYQPRVDWRSGQIVGVECLVRWQHPDLGMVSPVTFIPIAEETGLITPIGEWILRKACAQNKAWQQAGLPNITVAVNLSARQIEDAALANFVQMTLAETGLAADFLELEVTESLLIGDIEHTLSVLEALHDQGIALALDDFGTGYSSLSYLRKFPFDILKIDQSFVRDMVHSADAAEVIRAIVALAKGLRLDLIAEGIETEAQLEQIKTYDCHEIQGYYYSRPLPAEQMTELLKMPNPWRSKVEGGAIASNLASNPVTMPALTSSNIR</sequence>
<dbReference type="CDD" id="cd01949">
    <property type="entry name" value="GGDEF"/>
    <property type="match status" value="1"/>
</dbReference>
<reference evidence="4 5" key="2">
    <citation type="submission" date="2018-06" db="EMBL/GenBank/DDBJ databases">
        <title>Metagenomic assembly of (sub)arctic Cyanobacteria and their associated microbiome from non-axenic cultures.</title>
        <authorList>
            <person name="Baurain D."/>
        </authorList>
    </citation>
    <scope>NUCLEOTIDE SEQUENCE [LARGE SCALE GENOMIC DNA]</scope>
    <source>
        <strain evidence="4">ULC027bin1</strain>
    </source>
</reference>
<feature type="transmembrane region" description="Helical" evidence="1">
    <location>
        <begin position="32"/>
        <end position="56"/>
    </location>
</feature>
<dbReference type="PROSITE" id="PS50887">
    <property type="entry name" value="GGDEF"/>
    <property type="match status" value="1"/>
</dbReference>
<accession>A0A2W4ZLT7</accession>
<dbReference type="InterPro" id="IPR001633">
    <property type="entry name" value="EAL_dom"/>
</dbReference>
<dbReference type="NCBIfam" id="TIGR00254">
    <property type="entry name" value="GGDEF"/>
    <property type="match status" value="1"/>
</dbReference>
<evidence type="ECO:0000256" key="1">
    <source>
        <dbReference type="SAM" id="Phobius"/>
    </source>
</evidence>
<feature type="domain" description="GGDEF" evidence="3">
    <location>
        <begin position="140"/>
        <end position="292"/>
    </location>
</feature>
<dbReference type="Proteomes" id="UP000249794">
    <property type="component" value="Unassembled WGS sequence"/>
</dbReference>
<dbReference type="SUPFAM" id="SSF55073">
    <property type="entry name" value="Nucleotide cyclase"/>
    <property type="match status" value="1"/>
</dbReference>
<dbReference type="PANTHER" id="PTHR44757:SF2">
    <property type="entry name" value="BIOFILM ARCHITECTURE MAINTENANCE PROTEIN MBAA"/>
    <property type="match status" value="1"/>
</dbReference>
<dbReference type="InterPro" id="IPR029787">
    <property type="entry name" value="Nucleotide_cyclase"/>
</dbReference>
<dbReference type="SMART" id="SM00267">
    <property type="entry name" value="GGDEF"/>
    <property type="match status" value="1"/>
</dbReference>
<comment type="caution">
    <text evidence="4">The sequence shown here is derived from an EMBL/GenBank/DDBJ whole genome shotgun (WGS) entry which is preliminary data.</text>
</comment>
<dbReference type="Gene3D" id="3.20.20.450">
    <property type="entry name" value="EAL domain"/>
    <property type="match status" value="1"/>
</dbReference>
<reference evidence="5" key="1">
    <citation type="submission" date="2018-04" db="EMBL/GenBank/DDBJ databases">
        <authorList>
            <person name="Cornet L."/>
        </authorList>
    </citation>
    <scope>NUCLEOTIDE SEQUENCE [LARGE SCALE GENOMIC DNA]</scope>
</reference>
<dbReference type="Pfam" id="PF00990">
    <property type="entry name" value="GGDEF"/>
    <property type="match status" value="1"/>
</dbReference>
<dbReference type="InterPro" id="IPR035919">
    <property type="entry name" value="EAL_sf"/>
</dbReference>
<dbReference type="EMBL" id="QBMP01000022">
    <property type="protein sequence ID" value="PZO59531.1"/>
    <property type="molecule type" value="Genomic_DNA"/>
</dbReference>
<dbReference type="PANTHER" id="PTHR44757">
    <property type="entry name" value="DIGUANYLATE CYCLASE DGCP"/>
    <property type="match status" value="1"/>
</dbReference>
<gene>
    <name evidence="4" type="ORF">DCF15_03730</name>
</gene>